<dbReference type="GO" id="GO:0032968">
    <property type="term" value="P:positive regulation of transcription elongation by RNA polymerase II"/>
    <property type="evidence" value="ECO:0007669"/>
    <property type="project" value="TreeGrafter"/>
</dbReference>
<dbReference type="InterPro" id="IPR050108">
    <property type="entry name" value="CDK"/>
</dbReference>
<feature type="compositionally biased region" description="Polar residues" evidence="14">
    <location>
        <begin position="694"/>
        <end position="715"/>
    </location>
</feature>
<dbReference type="Gene3D" id="1.10.510.10">
    <property type="entry name" value="Transferase(Phosphotransferase) domain 1"/>
    <property type="match status" value="1"/>
</dbReference>
<keyword evidence="18" id="KW-1185">Reference proteome</keyword>
<dbReference type="Gene3D" id="3.40.50.300">
    <property type="entry name" value="P-loop containing nucleotide triphosphate hydrolases"/>
    <property type="match status" value="1"/>
</dbReference>
<dbReference type="Proteomes" id="UP000317650">
    <property type="component" value="Chromosome 6"/>
</dbReference>
<dbReference type="InterPro" id="IPR027417">
    <property type="entry name" value="P-loop_NTPase"/>
</dbReference>
<dbReference type="NCBIfam" id="TIGR01627">
    <property type="entry name" value="A_thal_3515"/>
    <property type="match status" value="1"/>
</dbReference>
<evidence type="ECO:0000256" key="13">
    <source>
        <dbReference type="PROSITE-ProRule" id="PRU10141"/>
    </source>
</evidence>
<evidence type="ECO:0000256" key="1">
    <source>
        <dbReference type="ARBA" id="ARBA00004194"/>
    </source>
</evidence>
<evidence type="ECO:0000256" key="4">
    <source>
        <dbReference type="ARBA" id="ARBA00022527"/>
    </source>
</evidence>
<dbReference type="InterPro" id="IPR008271">
    <property type="entry name" value="Ser/Thr_kinase_AS"/>
</dbReference>
<dbReference type="GO" id="GO:0003924">
    <property type="term" value="F:GTPase activity"/>
    <property type="evidence" value="ECO:0007669"/>
    <property type="project" value="InterPro"/>
</dbReference>
<dbReference type="SUPFAM" id="SSF56112">
    <property type="entry name" value="Protein kinase-like (PK-like)"/>
    <property type="match status" value="1"/>
</dbReference>
<dbReference type="PROSITE" id="PS50011">
    <property type="entry name" value="PROTEIN_KINASE_DOM"/>
    <property type="match status" value="1"/>
</dbReference>
<feature type="domain" description="Protein kinase" evidence="16">
    <location>
        <begin position="278"/>
        <end position="562"/>
    </location>
</feature>
<evidence type="ECO:0000313" key="18">
    <source>
        <dbReference type="Proteomes" id="UP000317650"/>
    </source>
</evidence>
<dbReference type="Pfam" id="PF21729">
    <property type="entry name" value="IRX15_IRX15L_GXM"/>
    <property type="match status" value="1"/>
</dbReference>
<keyword evidence="6 15" id="KW-0812">Transmembrane</keyword>
<dbReference type="GO" id="GO:0008353">
    <property type="term" value="F:RNA polymerase II CTD heptapeptide repeat kinase activity"/>
    <property type="evidence" value="ECO:0007669"/>
    <property type="project" value="UniProtKB-EC"/>
</dbReference>
<keyword evidence="10 15" id="KW-1133">Transmembrane helix</keyword>
<name>A0A4S8IPH5_MUSBA</name>
<feature type="transmembrane region" description="Helical" evidence="15">
    <location>
        <begin position="844"/>
        <end position="864"/>
    </location>
</feature>
<reference evidence="17 18" key="1">
    <citation type="journal article" date="2019" name="Nat. Plants">
        <title>Genome sequencing of Musa balbisiana reveals subgenome evolution and function divergence in polyploid bananas.</title>
        <authorList>
            <person name="Yao X."/>
        </authorList>
    </citation>
    <scope>NUCLEOTIDE SEQUENCE [LARGE SCALE GENOMIC DNA]</scope>
    <source>
        <strain evidence="18">cv. DH-PKW</strain>
        <tissue evidence="17">Leaves</tissue>
    </source>
</reference>
<feature type="compositionally biased region" description="Basic and acidic residues" evidence="14">
    <location>
        <begin position="743"/>
        <end position="771"/>
    </location>
</feature>
<dbReference type="Gene3D" id="3.30.200.20">
    <property type="entry name" value="Phosphorylase Kinase, domain 1"/>
    <property type="match status" value="1"/>
</dbReference>
<feature type="region of interest" description="Disordered" evidence="14">
    <location>
        <begin position="741"/>
        <end position="774"/>
    </location>
</feature>
<protein>
    <recommendedName>
        <fullName evidence="3">[RNA-polymerase]-subunit kinase</fullName>
        <ecNumber evidence="3">2.7.11.23</ecNumber>
    </recommendedName>
</protein>
<dbReference type="FunFam" id="1.10.510.10:FF:000043">
    <property type="entry name" value="probable serine/threonine-protein kinase At1g54610"/>
    <property type="match status" value="1"/>
</dbReference>
<keyword evidence="4" id="KW-0723">Serine/threonine-protein kinase</keyword>
<keyword evidence="11 15" id="KW-0472">Membrane</keyword>
<dbReference type="SUPFAM" id="SSF52540">
    <property type="entry name" value="P-loop containing nucleoside triphosphate hydrolases"/>
    <property type="match status" value="1"/>
</dbReference>
<evidence type="ECO:0000256" key="6">
    <source>
        <dbReference type="ARBA" id="ARBA00022692"/>
    </source>
</evidence>
<dbReference type="EMBL" id="PYDT01000009">
    <property type="protein sequence ID" value="THU50219.1"/>
    <property type="molecule type" value="Genomic_DNA"/>
</dbReference>
<evidence type="ECO:0000256" key="2">
    <source>
        <dbReference type="ARBA" id="ARBA00006485"/>
    </source>
</evidence>
<dbReference type="PANTHER" id="PTHR24056:SF481">
    <property type="entry name" value="OS02G0559300 PROTEIN"/>
    <property type="match status" value="1"/>
</dbReference>
<dbReference type="GO" id="GO:0005634">
    <property type="term" value="C:nucleus"/>
    <property type="evidence" value="ECO:0007669"/>
    <property type="project" value="TreeGrafter"/>
</dbReference>
<sequence>MLSFTTVLRFRPNWNPNPRITLSRFSEEGLRRSSTVPPIGFEDFASHGEGSDCPSCCGCAFYQGCCYRNLYAAYTVYMVFSLCKFSERMLLIKAIPVDTVNKMPATMTAQGRGHPVFLLMGCICSKDIDLEEGAAVHRSKSLSRLATLSKKDEVVAAIIDVAINGSHCGTSRFASKIQDNAATTLSLSLDQGEKKVAAVADRTRTVQAHQRQATADVGAHREGSEAIGVSSNIQENLRIVDVPSGSAREHVAAGWPSWLVSVAGEAVKGWLPRRANSFKKLDKIGQGTYSNVYRARDLETGKIVALKKVRFFNMDPESVRFMAREIHILRKLDHPNVIKLEGIVTSRMSCNLYLVFEYMEHDLSGLAARPGIKFSEPQIKCYMRQLLEGLAHCHSHGILHRDIKGSNLLIDDNGILRIADFGLATFFRPDQKQQLTSRVVTLWYRPPELLLGATEYGAAVDLWSTGCILAELLAGKPIMPGRTEVEQLHKIFKLCGSPSDEYWRKSKLPHATVFKPQHQYRRCVAETFKDFPPSALALLDSLLSIEPAKRGTAISALGSEFFLTKPFACDPSILPKYPPSKEYDAKLAAEARRQRAEVAHGRGSECVRLGRRESKGMAVLDDNVEQKKWRAQANPKSISEKYDLQDDSVSGFPIEPPGGTSQNGFFQSGVHPNAFGSSRSKKVYDEELRPGPSRTYSSLRVPNDPQLKTQRSYRPQSGVADFADISGSFAARSTATSTYNRLDVAKPSEKHALDRPSSSQKKDGTIGRKDSTSGYGTRIKRIHYSGPLMPPGGNIEDMFKEHERQIQEAVRKARLDKVKNKNNSLLPRSSDPSRTYVMRVKLRLLLVLILVLLLLYVLISWTSFSPVPTITSLTSLSDSCTKIPHSLATAIVHYATSNATPQQTLEEISVTARALKKKSPCNFLVFGLGHDSPMWSALNHGGRTVFLEEDGSWIRTVRGRFPALEAYHMTYRTKVRQAEGLLASGLNSTDCAGWNSKCPLALTELPAVFYEVEWDLIMVDAPTGYQADAPGRMGAIYTAGMAARGRSAGETDVFVHDVDRVVEDKFSTAFLCEGYLREQDDSYVDSYISTIGVDFKIRTVELDGKTIKLQIIVYDITEMESFNNIKQWLSEIDRYASDSVCKLLVGNKCDLVEDRVVETEKAKAFADSLGIPFIETSAKDSINVEKAFLTMCAEIKKRMGNQHTADTKPTTVQMKGQPIEQKSSCCS</sequence>
<dbReference type="SMART" id="SM00220">
    <property type="entry name" value="S_TKc"/>
    <property type="match status" value="1"/>
</dbReference>
<dbReference type="PROSITE" id="PS00107">
    <property type="entry name" value="PROTEIN_KINASE_ATP"/>
    <property type="match status" value="1"/>
</dbReference>
<dbReference type="EC" id="2.7.11.23" evidence="3"/>
<dbReference type="InterPro" id="IPR000719">
    <property type="entry name" value="Prot_kinase_dom"/>
</dbReference>
<dbReference type="InterPro" id="IPR006514">
    <property type="entry name" value="IRX15/GXM/AGM"/>
</dbReference>
<keyword evidence="7 13" id="KW-0547">Nucleotide-binding</keyword>
<feature type="binding site" evidence="13">
    <location>
        <position position="307"/>
    </location>
    <ligand>
        <name>ATP</name>
        <dbReference type="ChEBI" id="CHEBI:30616"/>
    </ligand>
</feature>
<gene>
    <name evidence="17" type="ORF">C4D60_Mb06t17820</name>
</gene>
<dbReference type="PROSITE" id="PS00108">
    <property type="entry name" value="PROTEIN_KINASE_ST"/>
    <property type="match status" value="1"/>
</dbReference>
<proteinExistence type="inferred from homology"/>
<evidence type="ECO:0000256" key="15">
    <source>
        <dbReference type="SAM" id="Phobius"/>
    </source>
</evidence>
<evidence type="ECO:0000256" key="14">
    <source>
        <dbReference type="SAM" id="MobiDB-lite"/>
    </source>
</evidence>
<dbReference type="FunFam" id="3.30.200.20:FF:000021">
    <property type="entry name" value="probable serine/threonine-protein kinase At1g54610"/>
    <property type="match status" value="1"/>
</dbReference>
<dbReference type="GO" id="GO:0005525">
    <property type="term" value="F:GTP binding"/>
    <property type="evidence" value="ECO:0007669"/>
    <property type="project" value="InterPro"/>
</dbReference>
<dbReference type="SMART" id="SM00175">
    <property type="entry name" value="RAB"/>
    <property type="match status" value="1"/>
</dbReference>
<organism evidence="17 18">
    <name type="scientific">Musa balbisiana</name>
    <name type="common">Banana</name>
    <dbReference type="NCBI Taxonomy" id="52838"/>
    <lineage>
        <taxon>Eukaryota</taxon>
        <taxon>Viridiplantae</taxon>
        <taxon>Streptophyta</taxon>
        <taxon>Embryophyta</taxon>
        <taxon>Tracheophyta</taxon>
        <taxon>Spermatophyta</taxon>
        <taxon>Magnoliopsida</taxon>
        <taxon>Liliopsida</taxon>
        <taxon>Zingiberales</taxon>
        <taxon>Musaceae</taxon>
        <taxon>Musa</taxon>
    </lineage>
</organism>
<dbReference type="GO" id="GO:0045492">
    <property type="term" value="P:xylan biosynthetic process"/>
    <property type="evidence" value="ECO:0007669"/>
    <property type="project" value="InterPro"/>
</dbReference>
<comment type="similarity">
    <text evidence="2">Belongs to the protein kinase superfamily. CMGC Ser/Thr protein kinase family. CDC2/CDKX subfamily.</text>
</comment>
<dbReference type="GO" id="GO:0005524">
    <property type="term" value="F:ATP binding"/>
    <property type="evidence" value="ECO:0007669"/>
    <property type="project" value="UniProtKB-UniRule"/>
</dbReference>
<feature type="region of interest" description="Disordered" evidence="14">
    <location>
        <begin position="626"/>
        <end position="718"/>
    </location>
</feature>
<evidence type="ECO:0000256" key="5">
    <source>
        <dbReference type="ARBA" id="ARBA00022679"/>
    </source>
</evidence>
<evidence type="ECO:0000256" key="7">
    <source>
        <dbReference type="ARBA" id="ARBA00022741"/>
    </source>
</evidence>
<evidence type="ECO:0000256" key="8">
    <source>
        <dbReference type="ARBA" id="ARBA00022777"/>
    </source>
</evidence>
<accession>A0A4S8IPH5</accession>
<evidence type="ECO:0000259" key="16">
    <source>
        <dbReference type="PROSITE" id="PS50011"/>
    </source>
</evidence>
<dbReference type="AlphaFoldDB" id="A0A4S8IPH5"/>
<keyword evidence="9 13" id="KW-0067">ATP-binding</keyword>
<evidence type="ECO:0000256" key="10">
    <source>
        <dbReference type="ARBA" id="ARBA00022989"/>
    </source>
</evidence>
<keyword evidence="5" id="KW-0808">Transferase</keyword>
<dbReference type="InterPro" id="IPR011009">
    <property type="entry name" value="Kinase-like_dom_sf"/>
</dbReference>
<dbReference type="InterPro" id="IPR017441">
    <property type="entry name" value="Protein_kinase_ATP_BS"/>
</dbReference>
<dbReference type="Pfam" id="PF00069">
    <property type="entry name" value="Pkinase"/>
    <property type="match status" value="1"/>
</dbReference>
<dbReference type="GO" id="GO:0000307">
    <property type="term" value="C:cyclin-dependent protein kinase holoenzyme complex"/>
    <property type="evidence" value="ECO:0007669"/>
    <property type="project" value="TreeGrafter"/>
</dbReference>
<dbReference type="SMART" id="SM00174">
    <property type="entry name" value="RHO"/>
    <property type="match status" value="1"/>
</dbReference>
<dbReference type="SMART" id="SM00173">
    <property type="entry name" value="RAS"/>
    <property type="match status" value="1"/>
</dbReference>
<evidence type="ECO:0000256" key="11">
    <source>
        <dbReference type="ARBA" id="ARBA00023136"/>
    </source>
</evidence>
<dbReference type="PROSITE" id="PS51419">
    <property type="entry name" value="RAB"/>
    <property type="match status" value="1"/>
</dbReference>
<dbReference type="CDD" id="cd07840">
    <property type="entry name" value="STKc_CDK9_like"/>
    <property type="match status" value="1"/>
</dbReference>
<feature type="region of interest" description="Disordered" evidence="14">
    <location>
        <begin position="1202"/>
        <end position="1227"/>
    </location>
</feature>
<comment type="catalytic activity">
    <reaction evidence="12">
        <text>[DNA-directed RNA polymerase] + ATP = phospho-[DNA-directed RNA polymerase] + ADP + H(+)</text>
        <dbReference type="Rhea" id="RHEA:10216"/>
        <dbReference type="Rhea" id="RHEA-COMP:11321"/>
        <dbReference type="Rhea" id="RHEA-COMP:11322"/>
        <dbReference type="ChEBI" id="CHEBI:15378"/>
        <dbReference type="ChEBI" id="CHEBI:30616"/>
        <dbReference type="ChEBI" id="CHEBI:43176"/>
        <dbReference type="ChEBI" id="CHEBI:68546"/>
        <dbReference type="ChEBI" id="CHEBI:456216"/>
        <dbReference type="EC" id="2.7.11.23"/>
    </reaction>
</comment>
<comment type="subcellular location">
    <subcellularLocation>
        <location evidence="1">Golgi apparatus membrane</location>
        <topology evidence="1">Single-pass membrane protein</topology>
    </subcellularLocation>
</comment>
<dbReference type="STRING" id="52838.A0A4S8IPH5"/>
<dbReference type="PANTHER" id="PTHR24056">
    <property type="entry name" value="CELL DIVISION PROTEIN KINASE"/>
    <property type="match status" value="1"/>
</dbReference>
<evidence type="ECO:0000256" key="9">
    <source>
        <dbReference type="ARBA" id="ARBA00022840"/>
    </source>
</evidence>
<dbReference type="InterPro" id="IPR001806">
    <property type="entry name" value="Small_GTPase"/>
</dbReference>
<dbReference type="FunFam" id="3.40.50.300:FF:001447">
    <property type="entry name" value="Ras-related protein Rab-1B"/>
    <property type="match status" value="1"/>
</dbReference>
<evidence type="ECO:0000256" key="12">
    <source>
        <dbReference type="ARBA" id="ARBA00049280"/>
    </source>
</evidence>
<evidence type="ECO:0000256" key="3">
    <source>
        <dbReference type="ARBA" id="ARBA00012409"/>
    </source>
</evidence>
<evidence type="ECO:0000313" key="17">
    <source>
        <dbReference type="EMBL" id="THU50219.1"/>
    </source>
</evidence>
<dbReference type="PROSITE" id="PS51421">
    <property type="entry name" value="RAS"/>
    <property type="match status" value="1"/>
</dbReference>
<dbReference type="GO" id="GO:0000139">
    <property type="term" value="C:Golgi membrane"/>
    <property type="evidence" value="ECO:0007669"/>
    <property type="project" value="UniProtKB-SubCell"/>
</dbReference>
<dbReference type="Pfam" id="PF00071">
    <property type="entry name" value="Ras"/>
    <property type="match status" value="1"/>
</dbReference>
<comment type="caution">
    <text evidence="17">The sequence shown here is derived from an EMBL/GenBank/DDBJ whole genome shotgun (WGS) entry which is preliminary data.</text>
</comment>
<keyword evidence="8" id="KW-0418">Kinase</keyword>